<feature type="compositionally biased region" description="Pro residues" evidence="2">
    <location>
        <begin position="372"/>
        <end position="382"/>
    </location>
</feature>
<dbReference type="Pfam" id="PF16756">
    <property type="entry name" value="PALB2_WD40"/>
    <property type="match status" value="1"/>
</dbReference>
<feature type="compositionally biased region" description="Low complexity" evidence="2">
    <location>
        <begin position="477"/>
        <end position="506"/>
    </location>
</feature>
<feature type="compositionally biased region" description="Basic and acidic residues" evidence="2">
    <location>
        <begin position="63"/>
        <end position="72"/>
    </location>
</feature>
<keyword evidence="1" id="KW-0175">Coiled coil</keyword>
<evidence type="ECO:0000256" key="1">
    <source>
        <dbReference type="SAM" id="Coils"/>
    </source>
</evidence>
<feature type="domain" description="Partner and localiser of BRCA2 WD40" evidence="3">
    <location>
        <begin position="979"/>
        <end position="1315"/>
    </location>
</feature>
<dbReference type="Proteomes" id="UP000694392">
    <property type="component" value="Unplaced"/>
</dbReference>
<feature type="region of interest" description="Disordered" evidence="2">
    <location>
        <begin position="170"/>
        <end position="224"/>
    </location>
</feature>
<dbReference type="GO" id="GO:1990391">
    <property type="term" value="C:DNA repair complex"/>
    <property type="evidence" value="ECO:0007669"/>
    <property type="project" value="Ensembl"/>
</dbReference>
<dbReference type="InterPro" id="IPR015943">
    <property type="entry name" value="WD40/YVTN_repeat-like_dom_sf"/>
</dbReference>
<protein>
    <submittedName>
        <fullName evidence="4">Partner and localizer of BRCA2</fullName>
    </submittedName>
</protein>
<dbReference type="InterPro" id="IPR042417">
    <property type="entry name" value="PALB2"/>
</dbReference>
<dbReference type="GO" id="GO:0036342">
    <property type="term" value="P:post-anal tail morphogenesis"/>
    <property type="evidence" value="ECO:0007669"/>
    <property type="project" value="Ensembl"/>
</dbReference>
<gene>
    <name evidence="4" type="primary">PALB2</name>
</gene>
<evidence type="ECO:0000313" key="4">
    <source>
        <dbReference type="Ensembl" id="ENSSPUP00000013584.1"/>
    </source>
</evidence>
<feature type="compositionally biased region" description="Polar residues" evidence="2">
    <location>
        <begin position="442"/>
        <end position="453"/>
    </location>
</feature>
<dbReference type="GeneTree" id="ENSGT00390000014423"/>
<feature type="region of interest" description="Disordered" evidence="2">
    <location>
        <begin position="316"/>
        <end position="386"/>
    </location>
</feature>
<sequence>MLEMADLAGKILSWQEKEKLKEKLALLKREYSKTLNKLQRAQRAERVKTYVKKTVAEQNQLLRQEEVEKDPTESMGRTSPGGEGNPEQPGTPCDVGTERRTSVTFNLEPVFFNNEANSLENPCAGSRNNSQGSAPSSCVVPTTEEKQNRLPRSRMKLRRRVTLVSVEKEPICGSPPISGSQRLENPVASPEEPTSPVFKGRSSNSDTSDTQRTPKPVIDSLTPQDLLLERDLQETSGGNVSPVMSKPPLRGLLDGDSVQQLASPCGVGISENFESGPSGLGNGIPVLLGDAEDRGRKLAGAESVHVDQEELAASEKPFPANGHDLSLSGNRIRNERTPKETQRSNPGHRDCPLDITAESPLACHGLQTETGPPVPEEMPPPAAAGSPLSSCTMVEGLLYPVEYYVRTTRRMSSCQRKVDLEAVIDNQLGRSRRGQRGRYKQITPNTFPVSQETAQRDMQPAATRVPSLGLDVELVGSTGSSPRSLSLSNESSVSSGSPSQTSVLSLKRGKGGARRRGRSQRGTAVSGLREAPESSDLGTPKGDGPVFSSDSQGGKRDCEGDPEEGQTGKKRVFPAATAGSIKAKGTDGERPAEVVLSPGGRCREPRLVQPQSLSPGSPCLSLAGDISPGFVVGLEASIVRVCQVGREPEIQLGDPKTSGTEQLLMAKVSLPEHGPPSFSLKHKAGQASKGGRGCTRRVGLGGPAPHGHVAATPAALEPPFYIQNEMLSLRWLPAKLDIKDFHLPEEEFGFLKSEKLQSWARQLETFVPAGAGDAGTQGDMRKEEQAKAKGQNLGSVFRSPPKPALPERLPPFESRPHMTEFSSSELLLTPAGTVSSSASSRLETQTAAPAFPTLGATPAGPPWVQSRALPDPLPASPLQTESSSFREPASPAVNGSARDHSAVTPGPLHRREGSAEEEKGQGNEGALRLEREGNGDPQPEEAETLEGRWLPRSGSAESSTASAKRNAAAAARPAVTLNGSLRDGALQLTSKLKNLSSSCAVDMGTVWWEAGGCVDLCIVTACETSVSLWKSLDSGQWGTVCTWHLAEIPVIQIIPLPDVRNLVCVALGDLEIGEIRGLFRSSEDGSVKQLLVKSGNIKAILGLTERRLVSSSGTPQDQDVEIVCFSEPGRTSKRQTLMPLQESVLAFAEVTGMRGSLIGSTAMNSIVVWNLKTGQLLKKMPVGYSYPLSICQQAYSDSGLLFVVLSHPHAKESESCGNPAFRVVAFNPKTARSTGVMIVSLPHGHTGRYLEGEVKASSAAAVLTSGAIAVWDLLLGVCTALLPPNADGDWSMVRWSVTDSYLLAGQKDGSVYVYRYKAAHNLTQDPCSAEFSLH</sequence>
<dbReference type="GO" id="GO:0000724">
    <property type="term" value="P:double-strand break repair via homologous recombination"/>
    <property type="evidence" value="ECO:0007669"/>
    <property type="project" value="Ensembl"/>
</dbReference>
<feature type="compositionally biased region" description="Basic residues" evidence="2">
    <location>
        <begin position="430"/>
        <end position="439"/>
    </location>
</feature>
<reference evidence="4" key="2">
    <citation type="submission" date="2025-09" db="UniProtKB">
        <authorList>
            <consortium name="Ensembl"/>
        </authorList>
    </citation>
    <scope>IDENTIFICATION</scope>
</reference>
<dbReference type="GO" id="GO:0003677">
    <property type="term" value="F:DNA binding"/>
    <property type="evidence" value="ECO:0007669"/>
    <property type="project" value="Ensembl"/>
</dbReference>
<dbReference type="GO" id="GO:0035264">
    <property type="term" value="P:multicellular organism growth"/>
    <property type="evidence" value="ECO:0007669"/>
    <property type="project" value="Ensembl"/>
</dbReference>
<feature type="compositionally biased region" description="Polar residues" evidence="2">
    <location>
        <begin position="201"/>
        <end position="213"/>
    </location>
</feature>
<feature type="compositionally biased region" description="Basic and acidic residues" evidence="2">
    <location>
        <begin position="332"/>
        <end position="352"/>
    </location>
</feature>
<feature type="coiled-coil region" evidence="1">
    <location>
        <begin position="17"/>
        <end position="44"/>
    </location>
</feature>
<feature type="region of interest" description="Disordered" evidence="2">
    <location>
        <begin position="57"/>
        <end position="97"/>
    </location>
</feature>
<dbReference type="Ensembl" id="ENSSPUT00000014487.1">
    <property type="protein sequence ID" value="ENSSPUP00000013584.1"/>
    <property type="gene ID" value="ENSSPUG00000010465.1"/>
</dbReference>
<dbReference type="GO" id="GO:0048568">
    <property type="term" value="P:embryonic organ development"/>
    <property type="evidence" value="ECO:0007669"/>
    <property type="project" value="Ensembl"/>
</dbReference>
<dbReference type="PANTHER" id="PTHR14662:SF2">
    <property type="entry name" value="PARTNER AND LOCALIZER OF BRCA2"/>
    <property type="match status" value="1"/>
</dbReference>
<feature type="region of interest" description="Disordered" evidence="2">
    <location>
        <begin position="851"/>
        <end position="967"/>
    </location>
</feature>
<dbReference type="PANTHER" id="PTHR14662">
    <property type="entry name" value="PARTNER AND LOCALIZER OF BRCA2"/>
    <property type="match status" value="1"/>
</dbReference>
<dbReference type="InterPro" id="IPR036322">
    <property type="entry name" value="WD40_repeat_dom_sf"/>
</dbReference>
<dbReference type="Gene3D" id="2.130.10.10">
    <property type="entry name" value="YVTN repeat-like/Quinoprotein amine dehydrogenase"/>
    <property type="match status" value="1"/>
</dbReference>
<feature type="compositionally biased region" description="Basic residues" evidence="2">
    <location>
        <begin position="507"/>
        <end position="519"/>
    </location>
</feature>
<dbReference type="GO" id="GO:0007498">
    <property type="term" value="P:mesoderm development"/>
    <property type="evidence" value="ECO:0007669"/>
    <property type="project" value="Ensembl"/>
</dbReference>
<feature type="compositionally biased region" description="Polar residues" evidence="2">
    <location>
        <begin position="122"/>
        <end position="140"/>
    </location>
</feature>
<dbReference type="GO" id="GO:0043066">
    <property type="term" value="P:negative regulation of apoptotic process"/>
    <property type="evidence" value="ECO:0007669"/>
    <property type="project" value="Ensembl"/>
</dbReference>
<dbReference type="GO" id="GO:0001756">
    <property type="term" value="P:somitogenesis"/>
    <property type="evidence" value="ECO:0007669"/>
    <property type="project" value="Ensembl"/>
</dbReference>
<dbReference type="GO" id="GO:0016607">
    <property type="term" value="C:nuclear speck"/>
    <property type="evidence" value="ECO:0007669"/>
    <property type="project" value="Ensembl"/>
</dbReference>
<name>A0A8D0GXH2_SPHPU</name>
<evidence type="ECO:0000256" key="2">
    <source>
        <dbReference type="SAM" id="MobiDB-lite"/>
    </source>
</evidence>
<dbReference type="InterPro" id="IPR031920">
    <property type="entry name" value="PALB2_WD40"/>
</dbReference>
<reference evidence="4" key="1">
    <citation type="submission" date="2025-08" db="UniProtKB">
        <authorList>
            <consortium name="Ensembl"/>
        </authorList>
    </citation>
    <scope>IDENTIFICATION</scope>
</reference>
<feature type="region of interest" description="Disordered" evidence="2">
    <location>
        <begin position="429"/>
        <end position="598"/>
    </location>
</feature>
<dbReference type="GO" id="GO:0006915">
    <property type="term" value="P:apoptotic process"/>
    <property type="evidence" value="ECO:0007669"/>
    <property type="project" value="Ensembl"/>
</dbReference>
<accession>A0A8D0GXH2</accession>
<dbReference type="SUPFAM" id="SSF50978">
    <property type="entry name" value="WD40 repeat-like"/>
    <property type="match status" value="1"/>
</dbReference>
<dbReference type="GO" id="GO:0009887">
    <property type="term" value="P:animal organ morphogenesis"/>
    <property type="evidence" value="ECO:0007669"/>
    <property type="project" value="Ensembl"/>
</dbReference>
<proteinExistence type="predicted"/>
<feature type="compositionally biased region" description="Basic and acidic residues" evidence="2">
    <location>
        <begin position="909"/>
        <end position="934"/>
    </location>
</feature>
<evidence type="ECO:0000313" key="5">
    <source>
        <dbReference type="Proteomes" id="UP000694392"/>
    </source>
</evidence>
<feature type="region of interest" description="Disordered" evidence="2">
    <location>
        <begin position="770"/>
        <end position="826"/>
    </location>
</feature>
<feature type="region of interest" description="Disordered" evidence="2">
    <location>
        <begin position="122"/>
        <end position="156"/>
    </location>
</feature>
<evidence type="ECO:0000259" key="3">
    <source>
        <dbReference type="Pfam" id="PF16756"/>
    </source>
</evidence>
<dbReference type="OMA" id="GHCQKED"/>
<keyword evidence="5" id="KW-1185">Reference proteome</keyword>
<organism evidence="4 5">
    <name type="scientific">Sphenodon punctatus</name>
    <name type="common">Tuatara</name>
    <name type="synonym">Hatteria punctata</name>
    <dbReference type="NCBI Taxonomy" id="8508"/>
    <lineage>
        <taxon>Eukaryota</taxon>
        <taxon>Metazoa</taxon>
        <taxon>Chordata</taxon>
        <taxon>Craniata</taxon>
        <taxon>Vertebrata</taxon>
        <taxon>Euteleostomi</taxon>
        <taxon>Lepidosauria</taxon>
        <taxon>Sphenodontia</taxon>
        <taxon>Sphenodontidae</taxon>
        <taxon>Sphenodon</taxon>
    </lineage>
</organism>